<dbReference type="PANTHER" id="PTHR24326:SF606">
    <property type="entry name" value="HOMEOBOX-LEUCINE ZIPPER PROTEIN ATHB-54"/>
    <property type="match status" value="1"/>
</dbReference>
<dbReference type="GO" id="GO:0000981">
    <property type="term" value="F:DNA-binding transcription factor activity, RNA polymerase II-specific"/>
    <property type="evidence" value="ECO:0007669"/>
    <property type="project" value="UniProtKB-UniRule"/>
</dbReference>
<keyword evidence="2 10" id="KW-0805">Transcription regulation</keyword>
<evidence type="ECO:0000256" key="11">
    <source>
        <dbReference type="SAM" id="Coils"/>
    </source>
</evidence>
<dbReference type="Gene3D" id="1.10.10.60">
    <property type="entry name" value="Homeodomain-like"/>
    <property type="match status" value="1"/>
</dbReference>
<dbReference type="OMA" id="ATQVQFL"/>
<feature type="DNA-binding region" description="Homeobox" evidence="8">
    <location>
        <begin position="82"/>
        <end position="141"/>
    </location>
</feature>
<dbReference type="InterPro" id="IPR001356">
    <property type="entry name" value="HD"/>
</dbReference>
<dbReference type="InterPro" id="IPR003106">
    <property type="entry name" value="Leu_zip_homeo"/>
</dbReference>
<reference evidence="13 14" key="1">
    <citation type="journal article" date="2013" name="Proc. Natl. Acad. Sci. U.S.A.">
        <title>Fine-scale variation in meiotic recombination in Mimulus inferred from population shotgun sequencing.</title>
        <authorList>
            <person name="Hellsten U."/>
            <person name="Wright K.M."/>
            <person name="Jenkins J."/>
            <person name="Shu S."/>
            <person name="Yuan Y."/>
            <person name="Wessler S.R."/>
            <person name="Schmutz J."/>
            <person name="Willis J.H."/>
            <person name="Rokhsar D.S."/>
        </authorList>
    </citation>
    <scope>NUCLEOTIDE SEQUENCE [LARGE SCALE GENOMIC DNA]</scope>
    <source>
        <strain evidence="14">cv. DUN x IM62</strain>
    </source>
</reference>
<dbReference type="InterPro" id="IPR017970">
    <property type="entry name" value="Homeobox_CS"/>
</dbReference>
<feature type="coiled-coil region" evidence="11">
    <location>
        <begin position="139"/>
        <end position="180"/>
    </location>
</feature>
<organism evidence="13 14">
    <name type="scientific">Erythranthe guttata</name>
    <name type="common">Yellow monkey flower</name>
    <name type="synonym">Mimulus guttatus</name>
    <dbReference type="NCBI Taxonomy" id="4155"/>
    <lineage>
        <taxon>Eukaryota</taxon>
        <taxon>Viridiplantae</taxon>
        <taxon>Streptophyta</taxon>
        <taxon>Embryophyta</taxon>
        <taxon>Tracheophyta</taxon>
        <taxon>Spermatophyta</taxon>
        <taxon>Magnoliopsida</taxon>
        <taxon>eudicotyledons</taxon>
        <taxon>Gunneridae</taxon>
        <taxon>Pentapetalae</taxon>
        <taxon>asterids</taxon>
        <taxon>lamiids</taxon>
        <taxon>Lamiales</taxon>
        <taxon>Phrymaceae</taxon>
        <taxon>Erythranthe</taxon>
    </lineage>
</organism>
<gene>
    <name evidence="13" type="ORF">MIMGU_mgv1a011043mg</name>
</gene>
<dbReference type="InterPro" id="IPR045224">
    <property type="entry name" value="HDZip_class_I_plant"/>
</dbReference>
<dbReference type="Pfam" id="PF00046">
    <property type="entry name" value="Homeodomain"/>
    <property type="match status" value="1"/>
</dbReference>
<evidence type="ECO:0000256" key="1">
    <source>
        <dbReference type="ARBA" id="ARBA00004123"/>
    </source>
</evidence>
<evidence type="ECO:0000256" key="7">
    <source>
        <dbReference type="ARBA" id="ARBA00025748"/>
    </source>
</evidence>
<evidence type="ECO:0000313" key="13">
    <source>
        <dbReference type="EMBL" id="EYU28699.1"/>
    </source>
</evidence>
<dbReference type="InterPro" id="IPR009057">
    <property type="entry name" value="Homeodomain-like_sf"/>
</dbReference>
<dbReference type="PROSITE" id="PS50071">
    <property type="entry name" value="HOMEOBOX_2"/>
    <property type="match status" value="1"/>
</dbReference>
<dbReference type="GO" id="GO:0043565">
    <property type="term" value="F:sequence-specific DNA binding"/>
    <property type="evidence" value="ECO:0000318"/>
    <property type="project" value="GO_Central"/>
</dbReference>
<keyword evidence="5 10" id="KW-0804">Transcription</keyword>
<feature type="domain" description="Homeobox" evidence="12">
    <location>
        <begin position="80"/>
        <end position="140"/>
    </location>
</feature>
<comment type="subcellular location">
    <subcellularLocation>
        <location evidence="1 8 9">Nucleus</location>
    </subcellularLocation>
</comment>
<evidence type="ECO:0000313" key="14">
    <source>
        <dbReference type="Proteomes" id="UP000030748"/>
    </source>
</evidence>
<evidence type="ECO:0000256" key="6">
    <source>
        <dbReference type="ARBA" id="ARBA00023242"/>
    </source>
</evidence>
<dbReference type="AlphaFoldDB" id="A0A022QM62"/>
<dbReference type="Proteomes" id="UP000030748">
    <property type="component" value="Unassembled WGS sequence"/>
</dbReference>
<dbReference type="KEGG" id="egt:105967594"/>
<keyword evidence="3 8" id="KW-0238">DNA-binding</keyword>
<name>A0A022QM62_ERYGU</name>
<evidence type="ECO:0000256" key="5">
    <source>
        <dbReference type="ARBA" id="ARBA00023163"/>
    </source>
</evidence>
<dbReference type="Pfam" id="PF02183">
    <property type="entry name" value="HALZ"/>
    <property type="match status" value="1"/>
</dbReference>
<dbReference type="InterPro" id="IPR000047">
    <property type="entry name" value="HTH_motif"/>
</dbReference>
<dbReference type="FunFam" id="1.10.10.60:FF:000144">
    <property type="entry name" value="homeobox-leucine zipper protein ATHB-6-like"/>
    <property type="match status" value="1"/>
</dbReference>
<dbReference type="PROSITE" id="PS00027">
    <property type="entry name" value="HOMEOBOX_1"/>
    <property type="match status" value="1"/>
</dbReference>
<dbReference type="eggNOG" id="KOG0483">
    <property type="taxonomic scope" value="Eukaryota"/>
</dbReference>
<evidence type="ECO:0000256" key="8">
    <source>
        <dbReference type="PROSITE-ProRule" id="PRU00108"/>
    </source>
</evidence>
<dbReference type="CDD" id="cd00086">
    <property type="entry name" value="homeodomain"/>
    <property type="match status" value="1"/>
</dbReference>
<protein>
    <recommendedName>
        <fullName evidence="10">Homeobox-leucine zipper protein</fullName>
    </recommendedName>
    <alternativeName>
        <fullName evidence="10">HD-ZIP protein</fullName>
    </alternativeName>
    <alternativeName>
        <fullName evidence="10">Homeodomain transcription factor</fullName>
    </alternativeName>
</protein>
<proteinExistence type="inferred from homology"/>
<dbReference type="PhylomeDB" id="A0A022QM62"/>
<comment type="function">
    <text evidence="10">Transcription factor.</text>
</comment>
<evidence type="ECO:0000259" key="12">
    <source>
        <dbReference type="PROSITE" id="PS50071"/>
    </source>
</evidence>
<keyword evidence="14" id="KW-1185">Reference proteome</keyword>
<dbReference type="PANTHER" id="PTHR24326">
    <property type="entry name" value="HOMEOBOX-LEUCINE ZIPPER PROTEIN"/>
    <property type="match status" value="1"/>
</dbReference>
<dbReference type="OrthoDB" id="6159439at2759"/>
<sequence>MEVDGVYEDSHVPTVFAKNEILDSLWAPNSSPSFHGSSSMVNFEDDKNTERERPFFDICKSERFNDDDEVSYEDEYSGFHKPAGKKRRLMPEQVLFLEKSFDVENKLEPDRKTQLAKQLGLQPRQVAIWFQNRRARSKTKVLEREYGSLKASYDKLKEDYDTLFKQNEAMKAEVDLLTEKLVMREKVLSEPVVAPLDLLPKNVDAASNSAKSDVFDSESSHYNTLMEGGADYSSRVFEVEGSGEFSQEEEEDGVSGLVPKIEGEEWCGDDHDLQPNSGNLGFPVQHQGTWLWQY</sequence>
<dbReference type="GO" id="GO:0005634">
    <property type="term" value="C:nucleus"/>
    <property type="evidence" value="ECO:0000318"/>
    <property type="project" value="GO_Central"/>
</dbReference>
<evidence type="ECO:0000256" key="2">
    <source>
        <dbReference type="ARBA" id="ARBA00023015"/>
    </source>
</evidence>
<dbReference type="SMART" id="SM00389">
    <property type="entry name" value="HOX"/>
    <property type="match status" value="1"/>
</dbReference>
<keyword evidence="11" id="KW-0175">Coiled coil</keyword>
<accession>A0A022QM62</accession>
<evidence type="ECO:0000256" key="10">
    <source>
        <dbReference type="RuleBase" id="RU369038"/>
    </source>
</evidence>
<evidence type="ECO:0000256" key="4">
    <source>
        <dbReference type="ARBA" id="ARBA00023155"/>
    </source>
</evidence>
<dbReference type="PRINTS" id="PR00031">
    <property type="entry name" value="HTHREPRESSR"/>
</dbReference>
<dbReference type="SUPFAM" id="SSF46689">
    <property type="entry name" value="Homeodomain-like"/>
    <property type="match status" value="1"/>
</dbReference>
<comment type="similarity">
    <text evidence="7 10">Belongs to the HD-ZIP homeobox family. Class I subfamily.</text>
</comment>
<dbReference type="EMBL" id="KI631311">
    <property type="protein sequence ID" value="EYU28699.1"/>
    <property type="molecule type" value="Genomic_DNA"/>
</dbReference>
<keyword evidence="6 8" id="KW-0539">Nucleus</keyword>
<keyword evidence="4 8" id="KW-0371">Homeobox</keyword>
<evidence type="ECO:0000256" key="3">
    <source>
        <dbReference type="ARBA" id="ARBA00023125"/>
    </source>
</evidence>
<dbReference type="GO" id="GO:0045893">
    <property type="term" value="P:positive regulation of DNA-templated transcription"/>
    <property type="evidence" value="ECO:0000318"/>
    <property type="project" value="GO_Central"/>
</dbReference>
<evidence type="ECO:0000256" key="9">
    <source>
        <dbReference type="RuleBase" id="RU000682"/>
    </source>
</evidence>
<dbReference type="GO" id="GO:0000976">
    <property type="term" value="F:transcription cis-regulatory region binding"/>
    <property type="evidence" value="ECO:0007669"/>
    <property type="project" value="UniProtKB-ARBA"/>
</dbReference>